<dbReference type="Proteomes" id="UP000324800">
    <property type="component" value="Unassembled WGS sequence"/>
</dbReference>
<evidence type="ECO:0000313" key="2">
    <source>
        <dbReference type="Proteomes" id="UP000324800"/>
    </source>
</evidence>
<protein>
    <submittedName>
        <fullName evidence="1">Uncharacterized protein</fullName>
    </submittedName>
</protein>
<organism evidence="1 2">
    <name type="scientific">Streblomastix strix</name>
    <dbReference type="NCBI Taxonomy" id="222440"/>
    <lineage>
        <taxon>Eukaryota</taxon>
        <taxon>Metamonada</taxon>
        <taxon>Preaxostyla</taxon>
        <taxon>Oxymonadida</taxon>
        <taxon>Streblomastigidae</taxon>
        <taxon>Streblomastix</taxon>
    </lineage>
</organism>
<accession>A0A5J4VEZ4</accession>
<proteinExistence type="predicted"/>
<name>A0A5J4VEZ4_9EUKA</name>
<dbReference type="EMBL" id="SNRW01007546">
    <property type="protein sequence ID" value="KAA6381062.1"/>
    <property type="molecule type" value="Genomic_DNA"/>
</dbReference>
<comment type="caution">
    <text evidence="1">The sequence shown here is derived from an EMBL/GenBank/DDBJ whole genome shotgun (WGS) entry which is preliminary data.</text>
</comment>
<sequence>MEDERLLQAEGFRVLRSLGQGEYGRNELDYQCLESEFFGVMKYVPLHLIPYVAFCAERYLPLFANPNCSVLHFIRKLPEDDEAGIIQYQQFMALFYSSKGKKIFHAQSKLLGSILISSNITEDEYEMRFEEENDLIV</sequence>
<reference evidence="1 2" key="1">
    <citation type="submission" date="2019-03" db="EMBL/GenBank/DDBJ databases">
        <title>Single cell metagenomics reveals metabolic interactions within the superorganism composed of flagellate Streblomastix strix and complex community of Bacteroidetes bacteria on its surface.</title>
        <authorList>
            <person name="Treitli S.C."/>
            <person name="Kolisko M."/>
            <person name="Husnik F."/>
            <person name="Keeling P."/>
            <person name="Hampl V."/>
        </authorList>
    </citation>
    <scope>NUCLEOTIDE SEQUENCE [LARGE SCALE GENOMIC DNA]</scope>
    <source>
        <strain evidence="1">ST1C</strain>
    </source>
</reference>
<dbReference type="AlphaFoldDB" id="A0A5J4VEZ4"/>
<gene>
    <name evidence="1" type="ORF">EZS28_023410</name>
</gene>
<feature type="non-terminal residue" evidence="1">
    <location>
        <position position="137"/>
    </location>
</feature>
<evidence type="ECO:0000313" key="1">
    <source>
        <dbReference type="EMBL" id="KAA6381062.1"/>
    </source>
</evidence>
<dbReference type="OrthoDB" id="6513151at2759"/>